<dbReference type="Proteomes" id="UP001597368">
    <property type="component" value="Unassembled WGS sequence"/>
</dbReference>
<dbReference type="RefSeq" id="WP_379575696.1">
    <property type="nucleotide sequence ID" value="NZ_JBHUFV010000043.1"/>
</dbReference>
<reference evidence="3" key="1">
    <citation type="journal article" date="2019" name="Int. J. Syst. Evol. Microbiol.">
        <title>The Global Catalogue of Microorganisms (GCM) 10K type strain sequencing project: providing services to taxonomists for standard genome sequencing and annotation.</title>
        <authorList>
            <consortium name="The Broad Institute Genomics Platform"/>
            <consortium name="The Broad Institute Genome Sequencing Center for Infectious Disease"/>
            <person name="Wu L."/>
            <person name="Ma J."/>
        </authorList>
    </citation>
    <scope>NUCLEOTIDE SEQUENCE [LARGE SCALE GENOMIC DNA]</scope>
    <source>
        <strain evidence="3">ICMP 6774ER</strain>
    </source>
</reference>
<comment type="caution">
    <text evidence="2">The sequence shown here is derived from an EMBL/GenBank/DDBJ whole genome shotgun (WGS) entry which is preliminary data.</text>
</comment>
<keyword evidence="3" id="KW-1185">Reference proteome</keyword>
<proteinExistence type="predicted"/>
<evidence type="ECO:0000313" key="2">
    <source>
        <dbReference type="EMBL" id="MFD1935581.1"/>
    </source>
</evidence>
<protein>
    <submittedName>
        <fullName evidence="2">Uncharacterized protein</fullName>
    </submittedName>
</protein>
<sequence length="114" mass="12937">MVRDFDAAQRGARNSDITAAGARAADARQTRDHAREELAAVYGESDRRADLPPDQRDIEQRVRAEETSRQADRDRGGVDRDRGPHSERSQRCQPERDREASRQEPAAERDVPSR</sequence>
<accession>A0ABW4T1G5</accession>
<organism evidence="2 3">
    <name type="scientific">Nonomuraea mangrovi</name>
    <dbReference type="NCBI Taxonomy" id="2316207"/>
    <lineage>
        <taxon>Bacteria</taxon>
        <taxon>Bacillati</taxon>
        <taxon>Actinomycetota</taxon>
        <taxon>Actinomycetes</taxon>
        <taxon>Streptosporangiales</taxon>
        <taxon>Streptosporangiaceae</taxon>
        <taxon>Nonomuraea</taxon>
    </lineage>
</organism>
<evidence type="ECO:0000313" key="3">
    <source>
        <dbReference type="Proteomes" id="UP001597368"/>
    </source>
</evidence>
<feature type="compositionally biased region" description="Basic and acidic residues" evidence="1">
    <location>
        <begin position="25"/>
        <end position="114"/>
    </location>
</feature>
<dbReference type="EMBL" id="JBHUFV010000043">
    <property type="protein sequence ID" value="MFD1935581.1"/>
    <property type="molecule type" value="Genomic_DNA"/>
</dbReference>
<gene>
    <name evidence="2" type="ORF">ACFSKW_29340</name>
</gene>
<evidence type="ECO:0000256" key="1">
    <source>
        <dbReference type="SAM" id="MobiDB-lite"/>
    </source>
</evidence>
<name>A0ABW4T1G5_9ACTN</name>
<feature type="region of interest" description="Disordered" evidence="1">
    <location>
        <begin position="1"/>
        <end position="114"/>
    </location>
</feature>